<feature type="binding site" evidence="8">
    <location>
        <position position="498"/>
    </location>
    <ligand>
        <name>Mn(2+)</name>
        <dbReference type="ChEBI" id="CHEBI:29035"/>
    </ligand>
</feature>
<evidence type="ECO:0000256" key="3">
    <source>
        <dbReference type="ARBA" id="ARBA00022692"/>
    </source>
</evidence>
<dbReference type="RefSeq" id="WP_207562969.1">
    <property type="nucleotide sequence ID" value="NZ_CP046072.1"/>
</dbReference>
<dbReference type="GO" id="GO:0016787">
    <property type="term" value="F:hydrolase activity"/>
    <property type="evidence" value="ECO:0007669"/>
    <property type="project" value="UniProtKB-KW"/>
</dbReference>
<evidence type="ECO:0000256" key="5">
    <source>
        <dbReference type="ARBA" id="ARBA00023136"/>
    </source>
</evidence>
<evidence type="ECO:0000256" key="8">
    <source>
        <dbReference type="PIRSR" id="PIRSR005091-3"/>
    </source>
</evidence>
<keyword evidence="4 10" id="KW-1133">Transmembrane helix</keyword>
<evidence type="ECO:0000259" key="11">
    <source>
        <dbReference type="Pfam" id="PF00884"/>
    </source>
</evidence>
<dbReference type="InterPro" id="IPR017850">
    <property type="entry name" value="Alkaline_phosphatase_core_sf"/>
</dbReference>
<dbReference type="InterPro" id="IPR050448">
    <property type="entry name" value="OpgB/LTA_synthase_biosynth"/>
</dbReference>
<accession>A0A975AZY5</accession>
<evidence type="ECO:0000256" key="2">
    <source>
        <dbReference type="ARBA" id="ARBA00022475"/>
    </source>
</evidence>
<feature type="transmembrane region" description="Helical" evidence="10">
    <location>
        <begin position="92"/>
        <end position="110"/>
    </location>
</feature>
<keyword evidence="12" id="KW-0378">Hydrolase</keyword>
<evidence type="ECO:0000256" key="6">
    <source>
        <dbReference type="PIRSR" id="PIRSR005091-1"/>
    </source>
</evidence>
<dbReference type="EMBL" id="CP046072">
    <property type="protein sequence ID" value="QSZ41686.1"/>
    <property type="molecule type" value="Genomic_DNA"/>
</dbReference>
<proteinExistence type="predicted"/>
<feature type="binding site" evidence="8">
    <location>
        <position position="289"/>
    </location>
    <ligand>
        <name>Mn(2+)</name>
        <dbReference type="ChEBI" id="CHEBI:29035"/>
    </ligand>
</feature>
<evidence type="ECO:0000256" key="4">
    <source>
        <dbReference type="ARBA" id="ARBA00022989"/>
    </source>
</evidence>
<comment type="PTM">
    <text evidence="9">The conversion to 3-oxoalanine (also known as C-formylglycine, FGly), of a serine or cysteine residue in prokaryotes and of a cysteine residue in eukaryotes, is critical for catalytic activity.</text>
</comment>
<dbReference type="PANTHER" id="PTHR47371">
    <property type="entry name" value="LIPOTEICHOIC ACID SYNTHASE"/>
    <property type="match status" value="1"/>
</dbReference>
<dbReference type="Pfam" id="PF00884">
    <property type="entry name" value="Sulfatase"/>
    <property type="match status" value="1"/>
</dbReference>
<evidence type="ECO:0000256" key="7">
    <source>
        <dbReference type="PIRSR" id="PIRSR005091-2"/>
    </source>
</evidence>
<dbReference type="InterPro" id="IPR000917">
    <property type="entry name" value="Sulfatase_N"/>
</dbReference>
<keyword evidence="5 10" id="KW-0472">Membrane</keyword>
<sequence length="628" mass="73139">MRNSFKNEITASLWLLLKHFFVFLFFIEVFRTVFIVYYWDKLQVASEPLRESLLIYYNAISLDIATASILIVIPWLFITLNSLFKFSFLQPLLYLYTTLVITLSSFIYIAELGIYNEWEEKPTFKIFTYLKHPDEIIASNPIIYTVILTLILMVVLAFFFKIIKKIYVKERPYIRKGNFKAFLVMFLFMPWIIFLGARGGYKEIPISQSSVYFSTHKVYNDAAISTVYNFIHSITENQSIIDGINKYKFEYDEDTKQKILKELMAMNSECVSKRILNTNKPNVVLVMWESLAGDFIREKEYQKVVPNLMEMSKEGILFTNAYSSATLSHEGLPSVLSGWPAIAGTYVTNLPAKFYKFPFLTQSLKANGYETMFLFGGQLRYGNLTSYMYGNGFDIIEENSDIEMSSDKEGVLGYHDGYMLEYLKEKTSKLKEPFFSSTFTLSSHSPYDQPMEDVFEWGGSDRGYINSVHYTDKSVGEFIKSAKKESWYKNTLFIFVADHSHHTPKAWSRSDRKWHNVPMFFFGDVIKEEYRGKNIDTIVSQRDIAATLLSQLNISHEKFDWSRDLFCEEYKESAYIMVKNGFGLVTKEGSLSYDLMDNRVLYEEGNVTGLKLKGHIYMEKLLQTYLDY</sequence>
<feature type="active site" evidence="6">
    <location>
        <position position="328"/>
    </location>
</feature>
<feature type="modified residue" description="3-oxoalanine (Ser)" evidence="9">
    <location>
        <position position="328"/>
    </location>
</feature>
<dbReference type="PIRSF" id="PIRSF005091">
    <property type="entry name" value="Mmb_sulf_HI1246"/>
    <property type="match status" value="1"/>
</dbReference>
<feature type="transmembrane region" description="Helical" evidence="10">
    <location>
        <begin position="20"/>
        <end position="39"/>
    </location>
</feature>
<dbReference type="Proteomes" id="UP000671852">
    <property type="component" value="Chromosome"/>
</dbReference>
<keyword evidence="13" id="KW-1185">Reference proteome</keyword>
<keyword evidence="7" id="KW-0464">Manganese</keyword>
<protein>
    <submittedName>
        <fullName evidence="12">Sulfatase-like hydrolase/transferase</fullName>
    </submittedName>
</protein>
<feature type="binding site" evidence="7">
    <location>
        <position position="444"/>
    </location>
    <ligand>
        <name>substrate</name>
    </ligand>
</feature>
<dbReference type="AlphaFoldDB" id="A0A975AZY5"/>
<dbReference type="InterPro" id="IPR012160">
    <property type="entry name" value="LtaS-like"/>
</dbReference>
<evidence type="ECO:0000313" key="12">
    <source>
        <dbReference type="EMBL" id="QSZ41686.1"/>
    </source>
</evidence>
<keyword evidence="3 10" id="KW-0812">Transmembrane</keyword>
<keyword evidence="7" id="KW-0479">Metal-binding</keyword>
<feature type="transmembrane region" description="Helical" evidence="10">
    <location>
        <begin position="59"/>
        <end position="80"/>
    </location>
</feature>
<evidence type="ECO:0000256" key="1">
    <source>
        <dbReference type="ARBA" id="ARBA00004651"/>
    </source>
</evidence>
<dbReference type="SUPFAM" id="SSF53649">
    <property type="entry name" value="Alkaline phosphatase-like"/>
    <property type="match status" value="1"/>
</dbReference>
<dbReference type="CDD" id="cd16015">
    <property type="entry name" value="LTA_synthase"/>
    <property type="match status" value="1"/>
</dbReference>
<feature type="transmembrane region" description="Helical" evidence="10">
    <location>
        <begin position="181"/>
        <end position="201"/>
    </location>
</feature>
<dbReference type="PANTHER" id="PTHR47371:SF3">
    <property type="entry name" value="PHOSPHOGLYCEROL TRANSFERASE I"/>
    <property type="match status" value="1"/>
</dbReference>
<evidence type="ECO:0000313" key="13">
    <source>
        <dbReference type="Proteomes" id="UP000671852"/>
    </source>
</evidence>
<dbReference type="KEGG" id="saqt:GJV85_06060"/>
<feature type="domain" description="Sulfatase N-terminal" evidence="11">
    <location>
        <begin position="281"/>
        <end position="554"/>
    </location>
</feature>
<keyword evidence="2" id="KW-1003">Cell membrane</keyword>
<dbReference type="Gene3D" id="3.40.720.10">
    <property type="entry name" value="Alkaline Phosphatase, subunit A"/>
    <property type="match status" value="1"/>
</dbReference>
<feature type="binding site" evidence="8">
    <location>
        <position position="499"/>
    </location>
    <ligand>
        <name>Mn(2+)</name>
        <dbReference type="ChEBI" id="CHEBI:29035"/>
    </ligand>
</feature>
<organism evidence="12 13">
    <name type="scientific">Sulfurimonas aquatica</name>
    <dbReference type="NCBI Taxonomy" id="2672570"/>
    <lineage>
        <taxon>Bacteria</taxon>
        <taxon>Pseudomonadati</taxon>
        <taxon>Campylobacterota</taxon>
        <taxon>Epsilonproteobacteria</taxon>
        <taxon>Campylobacterales</taxon>
        <taxon>Sulfurimonadaceae</taxon>
        <taxon>Sulfurimonas</taxon>
    </lineage>
</organism>
<name>A0A975AZY5_9BACT</name>
<gene>
    <name evidence="12" type="ORF">GJV85_06060</name>
</gene>
<dbReference type="GO" id="GO:0005886">
    <property type="term" value="C:plasma membrane"/>
    <property type="evidence" value="ECO:0007669"/>
    <property type="project" value="UniProtKB-SubCell"/>
</dbReference>
<reference evidence="12" key="1">
    <citation type="submission" date="2019-11" db="EMBL/GenBank/DDBJ databases">
        <authorList>
            <person name="Kojima H."/>
        </authorList>
    </citation>
    <scope>NUCLEOTIDE SEQUENCE</scope>
    <source>
        <strain evidence="12">H1576</strain>
    </source>
</reference>
<dbReference type="GO" id="GO:0046872">
    <property type="term" value="F:metal ion binding"/>
    <property type="evidence" value="ECO:0007669"/>
    <property type="project" value="UniProtKB-KW"/>
</dbReference>
<feature type="transmembrane region" description="Helical" evidence="10">
    <location>
        <begin position="142"/>
        <end position="160"/>
    </location>
</feature>
<comment type="subcellular location">
    <subcellularLocation>
        <location evidence="1">Cell membrane</location>
        <topology evidence="1">Multi-pass membrane protein</topology>
    </subcellularLocation>
</comment>
<reference evidence="12" key="2">
    <citation type="submission" date="2021-04" db="EMBL/GenBank/DDBJ databases">
        <title>Isolation and characterization of a novel species of the genus Sulfurimonas.</title>
        <authorList>
            <person name="Fukui M."/>
        </authorList>
    </citation>
    <scope>NUCLEOTIDE SEQUENCE</scope>
    <source>
        <strain evidence="12">H1576</strain>
    </source>
</reference>
<evidence type="ECO:0000256" key="9">
    <source>
        <dbReference type="PIRSR" id="PIRSR600917-52"/>
    </source>
</evidence>
<evidence type="ECO:0000256" key="10">
    <source>
        <dbReference type="SAM" id="Phobius"/>
    </source>
</evidence>